<dbReference type="RefSeq" id="XP_003834356.1">
    <property type="nucleotide sequence ID" value="XM_003834308.1"/>
</dbReference>
<accession>E4ZIH0</accession>
<dbReference type="EMBL" id="FP929065">
    <property type="protein sequence ID" value="CBX90991.1"/>
    <property type="molecule type" value="Genomic_DNA"/>
</dbReference>
<proteinExistence type="predicted"/>
<protein>
    <submittedName>
        <fullName evidence="2">Uncharacterized protein</fullName>
    </submittedName>
</protein>
<evidence type="ECO:0000313" key="2">
    <source>
        <dbReference type="EMBL" id="CBX90991.1"/>
    </source>
</evidence>
<dbReference type="AlphaFoldDB" id="E4ZIH0"/>
<feature type="region of interest" description="Disordered" evidence="1">
    <location>
        <begin position="1"/>
        <end position="71"/>
    </location>
</feature>
<evidence type="ECO:0000313" key="3">
    <source>
        <dbReference type="Proteomes" id="UP000002668"/>
    </source>
</evidence>
<dbReference type="InParanoid" id="E4ZIH0"/>
<dbReference type="VEuPathDB" id="FungiDB:LEMA_P060250.1"/>
<name>E4ZIH0_LEPMJ</name>
<feature type="compositionally biased region" description="Polar residues" evidence="1">
    <location>
        <begin position="7"/>
        <end position="27"/>
    </location>
</feature>
<keyword evidence="3" id="KW-1185">Reference proteome</keyword>
<dbReference type="HOGENOM" id="CLU_182434_1_0_1"/>
<feature type="compositionally biased region" description="Basic and acidic residues" evidence="1">
    <location>
        <begin position="56"/>
        <end position="71"/>
    </location>
</feature>
<evidence type="ECO:0000256" key="1">
    <source>
        <dbReference type="SAM" id="MobiDB-lite"/>
    </source>
</evidence>
<reference evidence="3" key="1">
    <citation type="journal article" date="2011" name="Nat. Commun.">
        <title>Effector diversification within compartments of the Leptosphaeria maculans genome affected by Repeat-Induced Point mutations.</title>
        <authorList>
            <person name="Rouxel T."/>
            <person name="Grandaubert J."/>
            <person name="Hane J.K."/>
            <person name="Hoede C."/>
            <person name="van de Wouw A.P."/>
            <person name="Couloux A."/>
            <person name="Dominguez V."/>
            <person name="Anthouard V."/>
            <person name="Bally P."/>
            <person name="Bourras S."/>
            <person name="Cozijnsen A.J."/>
            <person name="Ciuffetti L.M."/>
            <person name="Degrave A."/>
            <person name="Dilmaghani A."/>
            <person name="Duret L."/>
            <person name="Fudal I."/>
            <person name="Goodwin S.B."/>
            <person name="Gout L."/>
            <person name="Glaser N."/>
            <person name="Linglin J."/>
            <person name="Kema G.H.J."/>
            <person name="Lapalu N."/>
            <person name="Lawrence C.B."/>
            <person name="May K."/>
            <person name="Meyer M."/>
            <person name="Ollivier B."/>
            <person name="Poulain J."/>
            <person name="Schoch C.L."/>
            <person name="Simon A."/>
            <person name="Spatafora J.W."/>
            <person name="Stachowiak A."/>
            <person name="Turgeon B.G."/>
            <person name="Tyler B.M."/>
            <person name="Vincent D."/>
            <person name="Weissenbach J."/>
            <person name="Amselem J."/>
            <person name="Quesneville H."/>
            <person name="Oliver R.P."/>
            <person name="Wincker P."/>
            <person name="Balesdent M.-H."/>
            <person name="Howlett B.J."/>
        </authorList>
    </citation>
    <scope>NUCLEOTIDE SEQUENCE [LARGE SCALE GENOMIC DNA]</scope>
    <source>
        <strain evidence="3">JN3 / isolate v23.1.3 / race Av1-4-5-6-7-8</strain>
    </source>
</reference>
<dbReference type="GeneID" id="13284472"/>
<dbReference type="STRING" id="985895.E4ZIH0"/>
<sequence length="71" mass="7375">MSAPNPGRQSPEPSRQSDDQTGQTAHNMKSGGGPTEGSEQSSDNTKGALPSNPKEQVLDQHAKDVTSKTVG</sequence>
<dbReference type="OrthoDB" id="5375886at2759"/>
<organism evidence="3">
    <name type="scientific">Leptosphaeria maculans (strain JN3 / isolate v23.1.3 / race Av1-4-5-6-7-8)</name>
    <name type="common">Blackleg fungus</name>
    <name type="synonym">Phoma lingam</name>
    <dbReference type="NCBI Taxonomy" id="985895"/>
    <lineage>
        <taxon>Eukaryota</taxon>
        <taxon>Fungi</taxon>
        <taxon>Dikarya</taxon>
        <taxon>Ascomycota</taxon>
        <taxon>Pezizomycotina</taxon>
        <taxon>Dothideomycetes</taxon>
        <taxon>Pleosporomycetidae</taxon>
        <taxon>Pleosporales</taxon>
        <taxon>Pleosporineae</taxon>
        <taxon>Leptosphaeriaceae</taxon>
        <taxon>Plenodomus</taxon>
        <taxon>Plenodomus lingam/Leptosphaeria maculans species complex</taxon>
    </lineage>
</organism>
<gene>
    <name evidence="2" type="ORF">LEMA_P060250.1</name>
</gene>
<dbReference type="Proteomes" id="UP000002668">
    <property type="component" value="Genome"/>
</dbReference>